<feature type="domain" description="CHAT" evidence="1">
    <location>
        <begin position="1025"/>
        <end position="1293"/>
    </location>
</feature>
<dbReference type="Gene3D" id="1.25.40.10">
    <property type="entry name" value="Tetratricopeptide repeat domain"/>
    <property type="match status" value="3"/>
</dbReference>
<reference evidence="2 3" key="1">
    <citation type="submission" date="2018-05" db="EMBL/GenBank/DDBJ databases">
        <title>Evolution of GPA BGCs.</title>
        <authorList>
            <person name="Waglechner N."/>
            <person name="Wright G.D."/>
        </authorList>
    </citation>
    <scope>NUCLEOTIDE SEQUENCE [LARGE SCALE GENOMIC DNA]</scope>
    <source>
        <strain evidence="2 3">A82846</strain>
    </source>
</reference>
<organism evidence="2 3">
    <name type="scientific">Kibdelosporangium aridum</name>
    <dbReference type="NCBI Taxonomy" id="2030"/>
    <lineage>
        <taxon>Bacteria</taxon>
        <taxon>Bacillati</taxon>
        <taxon>Actinomycetota</taxon>
        <taxon>Actinomycetes</taxon>
        <taxon>Pseudonocardiales</taxon>
        <taxon>Pseudonocardiaceae</taxon>
        <taxon>Kibdelosporangium</taxon>
    </lineage>
</organism>
<dbReference type="Proteomes" id="UP000287547">
    <property type="component" value="Unassembled WGS sequence"/>
</dbReference>
<comment type="caution">
    <text evidence="2">The sequence shown here is derived from an EMBL/GenBank/DDBJ whole genome shotgun (WGS) entry which is preliminary data.</text>
</comment>
<dbReference type="InterPro" id="IPR011990">
    <property type="entry name" value="TPR-like_helical_dom_sf"/>
</dbReference>
<evidence type="ECO:0000313" key="2">
    <source>
        <dbReference type="EMBL" id="RSM86310.1"/>
    </source>
</evidence>
<sequence>MGLGRARPLWTLMVFDELHALVRRRITNYMASAAADIILSESALVEANHLWRVAQPQNPSRPTRAERQRLADACTSIGWLYCLRYFALPEGSDSIELARAVTFLQPFTHNPELIPEPLRRALGPTADPDVQGADGTRLLAAARQTADLSVLHPAIHLLTAAISSIDAEHPRRPAYLSNLSSALQDRYQRLGQHADLDTAIRLATEAAGACSRDDQTYSIALSTLANGCWLRHERDGREADLDQSIELGTQAVAASSDDAPDRAQSIINLSCVYRTRHDRTKNKADLHKAVELSTRAVSAIEEGHPNRPLALFNLGSACMEMARSHGADVDPAIGHLEQALAVMPDGHDQLAELLSLLGRAHAYRYVRRGALSDLDTAIQVAQRAVAVAGDGHPQRHTYLADLALHEHARFEHSGALVDLTDAIHNFGNAIALMRPDDPDRPVHMAEQGMAYQRKFDHSGQAADLERAIDLGEQAIATASESHSEWPRMLARLSSAYRKRFRFAGTAEDLDQAFNLAKRAADAVDDTSLDKVTCLLTLSNAHMARFDRNGSPADLDQVIDLGEHVLLETEQHDVDWAVVAANLCGAYWKRFDRGGVAADLDRGIALGEAAVAQTPDSAANKGSYLAHLGAIHQARYSRFREVTDLDRAIHHTKSAVEITPQSHYTRPGYMSDLAGLHHRRYRRSQRQADLDMAIDLVQQALALSSPNDPERARYLSSLSILHTTRFDLLHVDADLDRATALARQALSAAPHDHPHRAIYADALAGAYLASTQTVSQHQLHTLARDVSEATTSFPVHRIKAATSVGLLAEAMGEYATATQMLDTAVTLLPSAVPRETSWADQEHRLGAQAGLVGEAVAAHCATNDVRGAVEIAELGRGILLAAQLDSRTDLTDLEEADPKLASAFHHVRAQLNASDDTPTGSTVTFRRRLWAEYDDLLAQIRRRPGFARFLLPARFTDLRAAATGGAVLLVNAGENRGDAIIIHADADPELVPLPELTMAAVRSRGAYLMAATATGDSELVTVLPEILSWLWDIAVRPIVDALAHTGDSPLRVWWMPLGLLNLFPLHAAGHPDEPGALDRLVSSYTSTLRTLTYARARPSATERRQLVVALDRTPGLANLVGTATEAAALQAQHPDIPALTNETATATGVLTALPRSTWVHLACHASTNATAPSQGGVHLHDRVLRLSEVSRLHLKHAELAYLSACSTADGGIRHADESLHLASAFQLAGFRHVIASLWPLKDRIAAVAARAFYERLPDKPTADHSAAAMREVTLMLRDRYRTRADLWAPLIHTGP</sequence>
<dbReference type="PANTHER" id="PTHR19959:SF119">
    <property type="entry name" value="FUNGAL LIPASE-LIKE DOMAIN-CONTAINING PROTEIN"/>
    <property type="match status" value="1"/>
</dbReference>
<accession>A0A428ZEB7</accession>
<protein>
    <recommendedName>
        <fullName evidence="1">CHAT domain-containing protein</fullName>
    </recommendedName>
</protein>
<dbReference type="SUPFAM" id="SSF48452">
    <property type="entry name" value="TPR-like"/>
    <property type="match status" value="1"/>
</dbReference>
<name>A0A428ZEB7_KIBAR</name>
<dbReference type="PANTHER" id="PTHR19959">
    <property type="entry name" value="KINESIN LIGHT CHAIN"/>
    <property type="match status" value="1"/>
</dbReference>
<dbReference type="InterPro" id="IPR024983">
    <property type="entry name" value="CHAT_dom"/>
</dbReference>
<dbReference type="SUPFAM" id="SSF81901">
    <property type="entry name" value="HCP-like"/>
    <property type="match status" value="1"/>
</dbReference>
<proteinExistence type="predicted"/>
<evidence type="ECO:0000259" key="1">
    <source>
        <dbReference type="Pfam" id="PF12770"/>
    </source>
</evidence>
<dbReference type="EMBL" id="QHKI01000009">
    <property type="protein sequence ID" value="RSM86310.1"/>
    <property type="molecule type" value="Genomic_DNA"/>
</dbReference>
<gene>
    <name evidence="2" type="ORF">DMH04_14175</name>
</gene>
<evidence type="ECO:0000313" key="3">
    <source>
        <dbReference type="Proteomes" id="UP000287547"/>
    </source>
</evidence>
<dbReference type="Pfam" id="PF12770">
    <property type="entry name" value="CHAT"/>
    <property type="match status" value="1"/>
</dbReference>